<dbReference type="InterPro" id="IPR001608">
    <property type="entry name" value="Ala_racemase_N"/>
</dbReference>
<dbReference type="EC" id="5.1.1.1" evidence="3 6"/>
<evidence type="ECO:0000313" key="11">
    <source>
        <dbReference type="Proteomes" id="UP000240653"/>
    </source>
</evidence>
<dbReference type="SMART" id="SM01005">
    <property type="entry name" value="Ala_racemase_C"/>
    <property type="match status" value="1"/>
</dbReference>
<gene>
    <name evidence="10" type="primary">alr</name>
    <name evidence="10" type="ORF">C7I85_16715</name>
</gene>
<comment type="similarity">
    <text evidence="6">Belongs to the alanine racemase family.</text>
</comment>
<dbReference type="PRINTS" id="PR00992">
    <property type="entry name" value="ALARACEMASE"/>
</dbReference>
<feature type="binding site" evidence="6 8">
    <location>
        <position position="150"/>
    </location>
    <ligand>
        <name>substrate</name>
    </ligand>
</feature>
<evidence type="ECO:0000256" key="7">
    <source>
        <dbReference type="PIRSR" id="PIRSR600821-50"/>
    </source>
</evidence>
<dbReference type="GO" id="GO:0008784">
    <property type="term" value="F:alanine racemase activity"/>
    <property type="evidence" value="ECO:0007669"/>
    <property type="project" value="UniProtKB-UniRule"/>
</dbReference>
<accession>A0A2P7S9T1</accession>
<keyword evidence="5 6" id="KW-0413">Isomerase</keyword>
<dbReference type="HAMAP" id="MF_01201">
    <property type="entry name" value="Ala_racemase"/>
    <property type="match status" value="1"/>
</dbReference>
<evidence type="ECO:0000256" key="8">
    <source>
        <dbReference type="PIRSR" id="PIRSR600821-52"/>
    </source>
</evidence>
<comment type="caution">
    <text evidence="10">The sequence shown here is derived from an EMBL/GenBank/DDBJ whole genome shotgun (WGS) entry which is preliminary data.</text>
</comment>
<evidence type="ECO:0000256" key="4">
    <source>
        <dbReference type="ARBA" id="ARBA00022898"/>
    </source>
</evidence>
<comment type="function">
    <text evidence="6">Catalyzes the interconversion of L-alanine and D-alanine. May also act on other amino acids.</text>
</comment>
<name>A0A2P7S9T1_9HYPH</name>
<sequence length="377" mass="39624">MDQCNANNRDFRQTSAAEAGAVLRIDLSAVRENYRQLQSRLGSTRCAGVVKADSYGLGAVQVAKVLAKEGCDTFFVAHAGEGLTLRAALGQGPAIYILNGTPPGAEAETAAAGLTTVANSLEQLAAWREAARAAGRKLPVALQVDSGMSRLGMMPSEVETLAADASLLDGLDVVLVMSHLACADEPENPANAAQKQAFDQLRAKLPAAPASLANSSGIFLGPDYHYDLARPGAAIYGINPTPGHANPMREVIRLEAKVIQTRTLDKDIGIGYGHTFRTTGQLRAATISLGYADGWHRRAAAGAYFNGVRLPFIGRVSMDSIIIDISALPEGAVKAGDLVELIGSHQTVDDVAGHAGTIGYEVLTGLGHRFHRIYEGG</sequence>
<feature type="active site" description="Proton acceptor; specific for L-alanine" evidence="6">
    <location>
        <position position="272"/>
    </location>
</feature>
<reference evidence="10 11" key="1">
    <citation type="submission" date="2018-03" db="EMBL/GenBank/DDBJ databases">
        <title>The draft genome of Mesorhizobium soli JCM 19897.</title>
        <authorList>
            <person name="Li L."/>
            <person name="Liu L."/>
            <person name="Liang L."/>
            <person name="Wang T."/>
            <person name="Zhang X."/>
        </authorList>
    </citation>
    <scope>NUCLEOTIDE SEQUENCE [LARGE SCALE GENOMIC DNA]</scope>
    <source>
        <strain evidence="10 11">JCM 19897</strain>
    </source>
</reference>
<comment type="cofactor">
    <cofactor evidence="2 6 7">
        <name>pyridoxal 5'-phosphate</name>
        <dbReference type="ChEBI" id="CHEBI:597326"/>
    </cofactor>
</comment>
<dbReference type="Gene3D" id="3.20.20.10">
    <property type="entry name" value="Alanine racemase"/>
    <property type="match status" value="1"/>
</dbReference>
<dbReference type="InterPro" id="IPR009006">
    <property type="entry name" value="Ala_racemase/Decarboxylase_C"/>
</dbReference>
<dbReference type="InterPro" id="IPR029066">
    <property type="entry name" value="PLP-binding_barrel"/>
</dbReference>
<dbReference type="InterPro" id="IPR011079">
    <property type="entry name" value="Ala_racemase_C"/>
</dbReference>
<evidence type="ECO:0000256" key="6">
    <source>
        <dbReference type="HAMAP-Rule" id="MF_01201"/>
    </source>
</evidence>
<dbReference type="EMBL" id="PXYL01000008">
    <property type="protein sequence ID" value="PSJ59258.1"/>
    <property type="molecule type" value="Genomic_DNA"/>
</dbReference>
<evidence type="ECO:0000256" key="5">
    <source>
        <dbReference type="ARBA" id="ARBA00023235"/>
    </source>
</evidence>
<evidence type="ECO:0000256" key="2">
    <source>
        <dbReference type="ARBA" id="ARBA00001933"/>
    </source>
</evidence>
<protein>
    <recommendedName>
        <fullName evidence="3 6">Alanine racemase</fullName>
        <ecNumber evidence="3 6">5.1.1.1</ecNumber>
    </recommendedName>
</protein>
<dbReference type="NCBIfam" id="TIGR00492">
    <property type="entry name" value="alr"/>
    <property type="match status" value="1"/>
</dbReference>
<feature type="domain" description="Alanine racemase C-terminal" evidence="9">
    <location>
        <begin position="251"/>
        <end position="375"/>
    </location>
</feature>
<dbReference type="GO" id="GO:0030632">
    <property type="term" value="P:D-alanine biosynthetic process"/>
    <property type="evidence" value="ECO:0007669"/>
    <property type="project" value="UniProtKB-UniRule"/>
</dbReference>
<dbReference type="Gene3D" id="2.40.37.10">
    <property type="entry name" value="Lyase, Ornithine Decarboxylase, Chain A, domain 1"/>
    <property type="match status" value="1"/>
</dbReference>
<proteinExistence type="inferred from homology"/>
<dbReference type="PANTHER" id="PTHR30511">
    <property type="entry name" value="ALANINE RACEMASE"/>
    <property type="match status" value="1"/>
</dbReference>
<keyword evidence="11" id="KW-1185">Reference proteome</keyword>
<evidence type="ECO:0000313" key="10">
    <source>
        <dbReference type="EMBL" id="PSJ59258.1"/>
    </source>
</evidence>
<dbReference type="UniPathway" id="UPA00042">
    <property type="reaction ID" value="UER00497"/>
</dbReference>
<dbReference type="InterPro" id="IPR000821">
    <property type="entry name" value="Ala_racemase"/>
</dbReference>
<feature type="active site" description="Proton acceptor; specific for D-alanine" evidence="6">
    <location>
        <position position="51"/>
    </location>
</feature>
<dbReference type="AlphaFoldDB" id="A0A2P7S9T1"/>
<dbReference type="Pfam" id="PF01168">
    <property type="entry name" value="Ala_racemase_N"/>
    <property type="match status" value="1"/>
</dbReference>
<evidence type="ECO:0000256" key="3">
    <source>
        <dbReference type="ARBA" id="ARBA00013089"/>
    </source>
</evidence>
<dbReference type="RefSeq" id="WP_106725141.1">
    <property type="nucleotide sequence ID" value="NZ_PXYL01000008.1"/>
</dbReference>
<dbReference type="PANTHER" id="PTHR30511:SF0">
    <property type="entry name" value="ALANINE RACEMASE, CATABOLIC-RELATED"/>
    <property type="match status" value="1"/>
</dbReference>
<keyword evidence="4 6" id="KW-0663">Pyridoxal phosphate</keyword>
<dbReference type="OrthoDB" id="9813814at2"/>
<dbReference type="Pfam" id="PF00842">
    <property type="entry name" value="Ala_racemase_C"/>
    <property type="match status" value="1"/>
</dbReference>
<dbReference type="GO" id="GO:0030170">
    <property type="term" value="F:pyridoxal phosphate binding"/>
    <property type="evidence" value="ECO:0007669"/>
    <property type="project" value="UniProtKB-UniRule"/>
</dbReference>
<comment type="catalytic activity">
    <reaction evidence="1 6">
        <text>L-alanine = D-alanine</text>
        <dbReference type="Rhea" id="RHEA:20249"/>
        <dbReference type="ChEBI" id="CHEBI:57416"/>
        <dbReference type="ChEBI" id="CHEBI:57972"/>
        <dbReference type="EC" id="5.1.1.1"/>
    </reaction>
</comment>
<evidence type="ECO:0000256" key="1">
    <source>
        <dbReference type="ARBA" id="ARBA00000316"/>
    </source>
</evidence>
<feature type="modified residue" description="N6-(pyridoxal phosphate)lysine" evidence="6 7">
    <location>
        <position position="51"/>
    </location>
</feature>
<organism evidence="10 11">
    <name type="scientific">Pseudaminobacter soli</name>
    <name type="common">ex Li et al. 2025</name>
    <dbReference type="NCBI Taxonomy" id="1295366"/>
    <lineage>
        <taxon>Bacteria</taxon>
        <taxon>Pseudomonadati</taxon>
        <taxon>Pseudomonadota</taxon>
        <taxon>Alphaproteobacteria</taxon>
        <taxon>Hyphomicrobiales</taxon>
        <taxon>Phyllobacteriaceae</taxon>
        <taxon>Pseudaminobacter</taxon>
    </lineage>
</organism>
<dbReference type="GO" id="GO:0005829">
    <property type="term" value="C:cytosol"/>
    <property type="evidence" value="ECO:0007669"/>
    <property type="project" value="TreeGrafter"/>
</dbReference>
<evidence type="ECO:0000259" key="9">
    <source>
        <dbReference type="SMART" id="SM01005"/>
    </source>
</evidence>
<dbReference type="SUPFAM" id="SSF51419">
    <property type="entry name" value="PLP-binding barrel"/>
    <property type="match status" value="1"/>
</dbReference>
<comment type="pathway">
    <text evidence="6">Amino-acid biosynthesis; D-alanine biosynthesis; D-alanine from L-alanine: step 1/1.</text>
</comment>
<dbReference type="Proteomes" id="UP000240653">
    <property type="component" value="Unassembled WGS sequence"/>
</dbReference>
<dbReference type="SUPFAM" id="SSF50621">
    <property type="entry name" value="Alanine racemase C-terminal domain-like"/>
    <property type="match status" value="1"/>
</dbReference>
<dbReference type="CDD" id="cd00430">
    <property type="entry name" value="PLPDE_III_AR"/>
    <property type="match status" value="1"/>
</dbReference>
<feature type="binding site" evidence="6 8">
    <location>
        <position position="318"/>
    </location>
    <ligand>
        <name>substrate</name>
    </ligand>
</feature>